<evidence type="ECO:0000313" key="2">
    <source>
        <dbReference type="EMBL" id="CAH2032102.1"/>
    </source>
</evidence>
<proteinExistence type="predicted"/>
<dbReference type="EMBL" id="OW150024">
    <property type="protein sequence ID" value="CAH2032102.1"/>
    <property type="molecule type" value="Genomic_DNA"/>
</dbReference>
<keyword evidence="1" id="KW-0472">Membrane</keyword>
<protein>
    <recommendedName>
        <fullName evidence="4">Phage coat protein</fullName>
    </recommendedName>
</protein>
<gene>
    <name evidence="2" type="ORF">GEAMG1_2266</name>
</gene>
<dbReference type="RefSeq" id="WP_305732876.1">
    <property type="nucleotide sequence ID" value="NZ_OW150024.1"/>
</dbReference>
<name>A0ABN8HJC6_9BACT</name>
<evidence type="ECO:0000313" key="3">
    <source>
        <dbReference type="Proteomes" id="UP001295463"/>
    </source>
</evidence>
<keyword evidence="3" id="KW-1185">Reference proteome</keyword>
<evidence type="ECO:0000256" key="1">
    <source>
        <dbReference type="SAM" id="Phobius"/>
    </source>
</evidence>
<keyword evidence="1" id="KW-1133">Transmembrane helix</keyword>
<feature type="transmembrane region" description="Helical" evidence="1">
    <location>
        <begin position="54"/>
        <end position="74"/>
    </location>
</feature>
<accession>A0ABN8HJC6</accession>
<reference evidence="2 3" key="1">
    <citation type="submission" date="2022-03" db="EMBL/GenBank/DDBJ databases">
        <authorList>
            <person name="Koch H."/>
        </authorList>
    </citation>
    <scope>NUCLEOTIDE SEQUENCE [LARGE SCALE GENOMIC DNA]</scope>
    <source>
        <strain evidence="2 3">G1</strain>
    </source>
</reference>
<sequence length="83" mass="8928">MFQKAIDKLKFAFLMVCLSVFSLFMTVSPSVAALDADVEAMFTAVDMADLKTKVAALLMATLLIPLLFVGARLVKRGIRSAGS</sequence>
<keyword evidence="1" id="KW-0812">Transmembrane</keyword>
<evidence type="ECO:0008006" key="4">
    <source>
        <dbReference type="Google" id="ProtNLM"/>
    </source>
</evidence>
<feature type="transmembrane region" description="Helical" evidence="1">
    <location>
        <begin position="12"/>
        <end position="34"/>
    </location>
</feature>
<dbReference type="Proteomes" id="UP001295463">
    <property type="component" value="Chromosome"/>
</dbReference>
<organism evidence="2 3">
    <name type="scientific">Trichlorobacter ammonificans</name>
    <dbReference type="NCBI Taxonomy" id="2916410"/>
    <lineage>
        <taxon>Bacteria</taxon>
        <taxon>Pseudomonadati</taxon>
        <taxon>Thermodesulfobacteriota</taxon>
        <taxon>Desulfuromonadia</taxon>
        <taxon>Geobacterales</taxon>
        <taxon>Geobacteraceae</taxon>
        <taxon>Trichlorobacter</taxon>
    </lineage>
</organism>